<dbReference type="InterPro" id="IPR009061">
    <property type="entry name" value="DNA-bd_dom_put_sf"/>
</dbReference>
<organism evidence="1 2">
    <name type="scientific">Aliigemmobacter aestuarii</name>
    <dbReference type="NCBI Taxonomy" id="1445661"/>
    <lineage>
        <taxon>Bacteria</taxon>
        <taxon>Pseudomonadati</taxon>
        <taxon>Pseudomonadota</taxon>
        <taxon>Alphaproteobacteria</taxon>
        <taxon>Rhodobacterales</taxon>
        <taxon>Paracoccaceae</taxon>
        <taxon>Aliigemmobacter</taxon>
    </lineage>
</organism>
<keyword evidence="1" id="KW-0238">DNA-binding</keyword>
<evidence type="ECO:0000313" key="2">
    <source>
        <dbReference type="Proteomes" id="UP000309450"/>
    </source>
</evidence>
<name>A0A4S3ML05_9RHOB</name>
<gene>
    <name evidence="1" type="ORF">E7811_15840</name>
</gene>
<keyword evidence="2" id="KW-1185">Reference proteome</keyword>
<dbReference type="GO" id="GO:0003677">
    <property type="term" value="F:DNA binding"/>
    <property type="evidence" value="ECO:0007669"/>
    <property type="project" value="UniProtKB-KW"/>
</dbReference>
<dbReference type="OrthoDB" id="8546410at2"/>
<evidence type="ECO:0000313" key="1">
    <source>
        <dbReference type="EMBL" id="THD81394.1"/>
    </source>
</evidence>
<protein>
    <submittedName>
        <fullName evidence="1">DNA-binding protein</fullName>
    </submittedName>
</protein>
<dbReference type="EMBL" id="SSND01000005">
    <property type="protein sequence ID" value="THD81394.1"/>
    <property type="molecule type" value="Genomic_DNA"/>
</dbReference>
<reference evidence="1 2" key="1">
    <citation type="submission" date="2019-04" db="EMBL/GenBank/DDBJ databases">
        <title>Draft genome sequence of Gemmobacter aestuarii sp. nov.</title>
        <authorList>
            <person name="Hameed A."/>
            <person name="Lin S.-Y."/>
            <person name="Shahina M."/>
            <person name="Lai W.-A."/>
            <person name="Young C.-C."/>
        </authorList>
    </citation>
    <scope>NUCLEOTIDE SEQUENCE [LARGE SCALE GENOMIC DNA]</scope>
    <source>
        <strain evidence="1 2">CC-PW-75</strain>
    </source>
</reference>
<proteinExistence type="predicted"/>
<sequence>MAKRPNPRAIRSTRTYTIDEAAIAMNITTSTIRSWVKAGLPLMRSRRPYLILGDALQHFLQDRATQSRTPLKADQLYCLSCKAGRAPMGMMVDCIPQTPKTARLEGLCEACGGTCNRMISRARIADFAAIFDLALNEGRQA</sequence>
<dbReference type="Proteomes" id="UP000309450">
    <property type="component" value="Unassembled WGS sequence"/>
</dbReference>
<comment type="caution">
    <text evidence="1">The sequence shown here is derived from an EMBL/GenBank/DDBJ whole genome shotgun (WGS) entry which is preliminary data.</text>
</comment>
<dbReference type="AlphaFoldDB" id="A0A4S3ML05"/>
<dbReference type="RefSeq" id="WP_136395652.1">
    <property type="nucleotide sequence ID" value="NZ_SSND01000005.1"/>
</dbReference>
<accession>A0A4S3ML05</accession>
<dbReference type="SUPFAM" id="SSF46955">
    <property type="entry name" value="Putative DNA-binding domain"/>
    <property type="match status" value="1"/>
</dbReference>